<dbReference type="EMBL" id="QFVT01000002">
    <property type="protein sequence ID" value="PYC48850.1"/>
    <property type="molecule type" value="Genomic_DNA"/>
</dbReference>
<organism evidence="1 2">
    <name type="scientific">Litorivita pollutaquae</name>
    <dbReference type="NCBI Taxonomy" id="2200892"/>
    <lineage>
        <taxon>Bacteria</taxon>
        <taxon>Pseudomonadati</taxon>
        <taxon>Pseudomonadota</taxon>
        <taxon>Alphaproteobacteria</taxon>
        <taxon>Rhodobacterales</taxon>
        <taxon>Paracoccaceae</taxon>
        <taxon>Litorivita</taxon>
    </lineage>
</organism>
<evidence type="ECO:0000313" key="2">
    <source>
        <dbReference type="Proteomes" id="UP000248012"/>
    </source>
</evidence>
<dbReference type="AlphaFoldDB" id="A0A2V4NFU3"/>
<comment type="caution">
    <text evidence="1">The sequence shown here is derived from an EMBL/GenBank/DDBJ whole genome shotgun (WGS) entry which is preliminary data.</text>
</comment>
<gene>
    <name evidence="1" type="ORF">DI396_01800</name>
</gene>
<sequence length="65" mass="6453">MTTLNTKNLGATANLTPTSVTLLGIANISDAPKYIAAKAGARFSGGTTTADRPLLAALLHVGSAA</sequence>
<evidence type="ECO:0000313" key="1">
    <source>
        <dbReference type="EMBL" id="PYC48850.1"/>
    </source>
</evidence>
<proteinExistence type="predicted"/>
<protein>
    <submittedName>
        <fullName evidence="1">Uncharacterized protein</fullName>
    </submittedName>
</protein>
<accession>A0A2V4NFU3</accession>
<dbReference type="Proteomes" id="UP000248012">
    <property type="component" value="Unassembled WGS sequence"/>
</dbReference>
<name>A0A2V4NFU3_9RHOB</name>
<keyword evidence="2" id="KW-1185">Reference proteome</keyword>
<reference evidence="1 2" key="1">
    <citation type="submission" date="2018-05" db="EMBL/GenBank/DDBJ databases">
        <title>Oceanovita maritima gen. nov., sp. nov., a marine bacterium in the family Rhodobacteraceae isolated from surface seawater of Lundu port Xiamen, China.</title>
        <authorList>
            <person name="Hetharua B.H."/>
            <person name="Min D."/>
            <person name="Liao H."/>
            <person name="Tian Y."/>
        </authorList>
    </citation>
    <scope>NUCLEOTIDE SEQUENCE [LARGE SCALE GENOMIC DNA]</scope>
    <source>
        <strain evidence="1 2">FSX-11</strain>
    </source>
</reference>